<sequence>METVLLGLAVGLAVGAVVGLVGAGGAIIAVPALVYVVGLEPNEAVPTSLIVVGLASVAGALPRLRRDVSWPLVLLIAIPGIPASWAGTAVGQLLDPDWLMLCFALVMILAGARMLASAGNGRPGARSAEQGGWGGLALRGIPVGLLVGFLTGMLGVGGGFLIIPALTLLLRVPMPRAIGTSLVIIAVNSASGFAAHLDGLSIDWTLALSFAAVAVAASLAAARLAHRLNEALVSRIFAAVIFTVAAGVLVQTVPHLLPGQAAAAPADPPAAGASLASSRLSFGERSLNVLVENHTSEDLVISAAQLESGAYSGPAPWTPADGDATTLRPGGRVALPVNLPEAACGERETDFDAHVRLTLGTGRELVLPAEDPYGTVAQAHGQDCLQQEVDAVASFALVPDLEVAADGRTAVVRIRVTPSGGSGSVRVRIDSTTLLSKAPERPWPREVAVEAADEASVIELQAVPARCDAHGLAEDKAGTRFPLEVEVAGARSGQLRLEPPPEFTAAVYGFVRSACSLR</sequence>
<evidence type="ECO:0000256" key="1">
    <source>
        <dbReference type="ARBA" id="ARBA00004141"/>
    </source>
</evidence>
<organism evidence="7 8">
    <name type="scientific">Arthrobacter koreensis</name>
    <dbReference type="NCBI Taxonomy" id="199136"/>
    <lineage>
        <taxon>Bacteria</taxon>
        <taxon>Bacillati</taxon>
        <taxon>Actinomycetota</taxon>
        <taxon>Actinomycetes</taxon>
        <taxon>Micrococcales</taxon>
        <taxon>Micrococcaceae</taxon>
        <taxon>Arthrobacter</taxon>
    </lineage>
</organism>
<evidence type="ECO:0000256" key="4">
    <source>
        <dbReference type="ARBA" id="ARBA00022989"/>
    </source>
</evidence>
<dbReference type="PANTHER" id="PTHR43701:SF2">
    <property type="entry name" value="MEMBRANE TRANSPORTER PROTEIN YJNA-RELATED"/>
    <property type="match status" value="1"/>
</dbReference>
<dbReference type="EMBL" id="CP106856">
    <property type="protein sequence ID" value="UYB36726.1"/>
    <property type="molecule type" value="Genomic_DNA"/>
</dbReference>
<keyword evidence="5 6" id="KW-0472">Membrane</keyword>
<protein>
    <recommendedName>
        <fullName evidence="6">Probable membrane transporter protein</fullName>
    </recommendedName>
</protein>
<keyword evidence="6" id="KW-1003">Cell membrane</keyword>
<name>A0ABY6FU22_9MICC</name>
<evidence type="ECO:0000256" key="6">
    <source>
        <dbReference type="RuleBase" id="RU363041"/>
    </source>
</evidence>
<evidence type="ECO:0000256" key="5">
    <source>
        <dbReference type="ARBA" id="ARBA00023136"/>
    </source>
</evidence>
<dbReference type="Proteomes" id="UP001063368">
    <property type="component" value="Chromosome"/>
</dbReference>
<accession>A0ABY6FU22</accession>
<feature type="transmembrane region" description="Helical" evidence="6">
    <location>
        <begin position="12"/>
        <end position="38"/>
    </location>
</feature>
<proteinExistence type="inferred from homology"/>
<keyword evidence="3 6" id="KW-0812">Transmembrane</keyword>
<dbReference type="InterPro" id="IPR051598">
    <property type="entry name" value="TSUP/Inactive_protease-like"/>
</dbReference>
<feature type="transmembrane region" description="Helical" evidence="6">
    <location>
        <begin position="68"/>
        <end position="86"/>
    </location>
</feature>
<feature type="transmembrane region" description="Helical" evidence="6">
    <location>
        <begin position="44"/>
        <end position="61"/>
    </location>
</feature>
<dbReference type="Pfam" id="PF01925">
    <property type="entry name" value="TauE"/>
    <property type="match status" value="1"/>
</dbReference>
<keyword evidence="8" id="KW-1185">Reference proteome</keyword>
<comment type="similarity">
    <text evidence="2 6">Belongs to the 4-toluene sulfonate uptake permease (TSUP) (TC 2.A.102) family.</text>
</comment>
<evidence type="ECO:0000313" key="8">
    <source>
        <dbReference type="Proteomes" id="UP001063368"/>
    </source>
</evidence>
<comment type="subcellular location">
    <subcellularLocation>
        <location evidence="6">Cell membrane</location>
        <topology evidence="6">Multi-pass membrane protein</topology>
    </subcellularLocation>
    <subcellularLocation>
        <location evidence="1">Membrane</location>
        <topology evidence="1">Multi-pass membrane protein</topology>
    </subcellularLocation>
</comment>
<feature type="transmembrane region" description="Helical" evidence="6">
    <location>
        <begin position="136"/>
        <end position="166"/>
    </location>
</feature>
<feature type="transmembrane region" description="Helical" evidence="6">
    <location>
        <begin position="178"/>
        <end position="197"/>
    </location>
</feature>
<gene>
    <name evidence="7" type="ORF">N9A08_03345</name>
</gene>
<evidence type="ECO:0000256" key="2">
    <source>
        <dbReference type="ARBA" id="ARBA00009142"/>
    </source>
</evidence>
<reference evidence="7" key="1">
    <citation type="submission" date="2022-09" db="EMBL/GenBank/DDBJ databases">
        <authorList>
            <person name="Li D."/>
            <person name="Cheng J."/>
            <person name="Li Y."/>
        </authorList>
    </citation>
    <scope>NUCLEOTIDE SEQUENCE</scope>
    <source>
        <strain evidence="7">DL</strain>
    </source>
</reference>
<feature type="transmembrane region" description="Helical" evidence="6">
    <location>
        <begin position="204"/>
        <end position="226"/>
    </location>
</feature>
<dbReference type="InterPro" id="IPR002781">
    <property type="entry name" value="TM_pro_TauE-like"/>
</dbReference>
<feature type="transmembrane region" description="Helical" evidence="6">
    <location>
        <begin position="232"/>
        <end position="250"/>
    </location>
</feature>
<dbReference type="PANTHER" id="PTHR43701">
    <property type="entry name" value="MEMBRANE TRANSPORTER PROTEIN MJ0441-RELATED"/>
    <property type="match status" value="1"/>
</dbReference>
<evidence type="ECO:0000313" key="7">
    <source>
        <dbReference type="EMBL" id="UYB36726.1"/>
    </source>
</evidence>
<keyword evidence="4 6" id="KW-1133">Transmembrane helix</keyword>
<dbReference type="RefSeq" id="WP_263128324.1">
    <property type="nucleotide sequence ID" value="NZ_CP106856.1"/>
</dbReference>
<evidence type="ECO:0000256" key="3">
    <source>
        <dbReference type="ARBA" id="ARBA00022692"/>
    </source>
</evidence>